<feature type="compositionally biased region" description="Low complexity" evidence="1">
    <location>
        <begin position="79"/>
        <end position="91"/>
    </location>
</feature>
<feature type="region of interest" description="Disordered" evidence="1">
    <location>
        <begin position="1"/>
        <end position="199"/>
    </location>
</feature>
<gene>
    <name evidence="2" type="ORF">AVDCRST_MAG41-3002</name>
</gene>
<feature type="compositionally biased region" description="Gly residues" evidence="1">
    <location>
        <begin position="111"/>
        <end position="126"/>
    </location>
</feature>
<evidence type="ECO:0000313" key="2">
    <source>
        <dbReference type="EMBL" id="CAA9272438.1"/>
    </source>
</evidence>
<organism evidence="2">
    <name type="scientific">uncultured Mycobacteriales bacterium</name>
    <dbReference type="NCBI Taxonomy" id="581187"/>
    <lineage>
        <taxon>Bacteria</taxon>
        <taxon>Bacillati</taxon>
        <taxon>Actinomycetota</taxon>
        <taxon>Actinomycetes</taxon>
        <taxon>Mycobacteriales</taxon>
        <taxon>environmental samples</taxon>
    </lineage>
</organism>
<feature type="compositionally biased region" description="Basic residues" evidence="1">
    <location>
        <begin position="35"/>
        <end position="49"/>
    </location>
</feature>
<protein>
    <submittedName>
        <fullName evidence="2">Transcriptional regulator, AcrR family</fullName>
    </submittedName>
</protein>
<reference evidence="2" key="1">
    <citation type="submission" date="2020-02" db="EMBL/GenBank/DDBJ databases">
        <authorList>
            <person name="Meier V. D."/>
        </authorList>
    </citation>
    <scope>NUCLEOTIDE SEQUENCE</scope>
    <source>
        <strain evidence="2">AVDCRST_MAG41</strain>
    </source>
</reference>
<name>A0A6J4J721_9ACTN</name>
<feature type="compositionally biased region" description="Low complexity" evidence="1">
    <location>
        <begin position="162"/>
        <end position="172"/>
    </location>
</feature>
<feature type="compositionally biased region" description="Basic residues" evidence="1">
    <location>
        <begin position="62"/>
        <end position="78"/>
    </location>
</feature>
<dbReference type="AlphaFoldDB" id="A0A6J4J721"/>
<sequence>AQGHRGPPGRAARADPARRGPLLRPRRLPRDVDGHRHRRGRAVRGRRLRLLPGQGRADRGGRRPRGGAARRRAPRGRRGAVPGRAGGATARPGHRGGRPAGFRPHPDRRPGLGGVGPQPAGPGAGRAGVHRDPGAHGRGGPALAARRPDGRGRRPRGGGEGPVRAAAGLHRAAAADRGRTPRPVRRGAAGADRGSRHGL</sequence>
<dbReference type="EMBL" id="CADCTP010000274">
    <property type="protein sequence ID" value="CAA9272438.1"/>
    <property type="molecule type" value="Genomic_DNA"/>
</dbReference>
<accession>A0A6J4J721</accession>
<evidence type="ECO:0000256" key="1">
    <source>
        <dbReference type="SAM" id="MobiDB-lite"/>
    </source>
</evidence>
<feature type="non-terminal residue" evidence="2">
    <location>
        <position position="1"/>
    </location>
</feature>
<proteinExistence type="predicted"/>
<feature type="non-terminal residue" evidence="2">
    <location>
        <position position="199"/>
    </location>
</feature>